<gene>
    <name evidence="1" type="ORF">BDY19DRAFT_985746</name>
</gene>
<accession>A0ACB8U188</accession>
<dbReference type="EMBL" id="MU274915">
    <property type="protein sequence ID" value="KAI0088035.1"/>
    <property type="molecule type" value="Genomic_DNA"/>
</dbReference>
<comment type="caution">
    <text evidence="1">The sequence shown here is derived from an EMBL/GenBank/DDBJ whole genome shotgun (WGS) entry which is preliminary data.</text>
</comment>
<sequence>MRKTSYVVTFFVVAVSLLLNVFSIQRSDWLIVRYPEVLGSRLTVEYGLMRSCEYQAVRLPVGGGSKIEYSDYRCRSFPARVKDGCEKENQTFCVEWTTAGYLSELATGFGAVSTLAIVFGVTTHSRRRRIWKMVAALVALHAICLIGTFAIITDTYNQANFPGFERARPGVAYILGTLAWVTAVLLTFGVTVTGTAASMGHRWAAGNRAYTPIQG</sequence>
<protein>
    <submittedName>
        <fullName evidence="1">Uncharacterized protein</fullName>
    </submittedName>
</protein>
<evidence type="ECO:0000313" key="2">
    <source>
        <dbReference type="Proteomes" id="UP001055072"/>
    </source>
</evidence>
<name>A0ACB8U188_9APHY</name>
<proteinExistence type="predicted"/>
<reference evidence="1" key="1">
    <citation type="journal article" date="2021" name="Environ. Microbiol.">
        <title>Gene family expansions and transcriptome signatures uncover fungal adaptations to wood decay.</title>
        <authorList>
            <person name="Hage H."/>
            <person name="Miyauchi S."/>
            <person name="Viragh M."/>
            <person name="Drula E."/>
            <person name="Min B."/>
            <person name="Chaduli D."/>
            <person name="Navarro D."/>
            <person name="Favel A."/>
            <person name="Norest M."/>
            <person name="Lesage-Meessen L."/>
            <person name="Balint B."/>
            <person name="Merenyi Z."/>
            <person name="de Eugenio L."/>
            <person name="Morin E."/>
            <person name="Martinez A.T."/>
            <person name="Baldrian P."/>
            <person name="Stursova M."/>
            <person name="Martinez M.J."/>
            <person name="Novotny C."/>
            <person name="Magnuson J.K."/>
            <person name="Spatafora J.W."/>
            <person name="Maurice S."/>
            <person name="Pangilinan J."/>
            <person name="Andreopoulos W."/>
            <person name="LaButti K."/>
            <person name="Hundley H."/>
            <person name="Na H."/>
            <person name="Kuo A."/>
            <person name="Barry K."/>
            <person name="Lipzen A."/>
            <person name="Henrissat B."/>
            <person name="Riley R."/>
            <person name="Ahrendt S."/>
            <person name="Nagy L.G."/>
            <person name="Grigoriev I.V."/>
            <person name="Martin F."/>
            <person name="Rosso M.N."/>
        </authorList>
    </citation>
    <scope>NUCLEOTIDE SEQUENCE</scope>
    <source>
        <strain evidence="1">CBS 384.51</strain>
    </source>
</reference>
<organism evidence="1 2">
    <name type="scientific">Irpex rosettiformis</name>
    <dbReference type="NCBI Taxonomy" id="378272"/>
    <lineage>
        <taxon>Eukaryota</taxon>
        <taxon>Fungi</taxon>
        <taxon>Dikarya</taxon>
        <taxon>Basidiomycota</taxon>
        <taxon>Agaricomycotina</taxon>
        <taxon>Agaricomycetes</taxon>
        <taxon>Polyporales</taxon>
        <taxon>Irpicaceae</taxon>
        <taxon>Irpex</taxon>
    </lineage>
</organism>
<dbReference type="Proteomes" id="UP001055072">
    <property type="component" value="Unassembled WGS sequence"/>
</dbReference>
<keyword evidence="2" id="KW-1185">Reference proteome</keyword>
<evidence type="ECO:0000313" key="1">
    <source>
        <dbReference type="EMBL" id="KAI0088035.1"/>
    </source>
</evidence>